<accession>A0AAD9S9D6</accession>
<organism evidence="2 3">
    <name type="scientific">Phomopsis amygdali</name>
    <name type="common">Fusicoccum amygdali</name>
    <dbReference type="NCBI Taxonomy" id="1214568"/>
    <lineage>
        <taxon>Eukaryota</taxon>
        <taxon>Fungi</taxon>
        <taxon>Dikarya</taxon>
        <taxon>Ascomycota</taxon>
        <taxon>Pezizomycotina</taxon>
        <taxon>Sordariomycetes</taxon>
        <taxon>Sordariomycetidae</taxon>
        <taxon>Diaporthales</taxon>
        <taxon>Diaporthaceae</taxon>
        <taxon>Diaporthe</taxon>
    </lineage>
</organism>
<protein>
    <submittedName>
        <fullName evidence="2">Uncharacterized protein</fullName>
    </submittedName>
</protein>
<feature type="region of interest" description="Disordered" evidence="1">
    <location>
        <begin position="431"/>
        <end position="471"/>
    </location>
</feature>
<gene>
    <name evidence="2" type="ORF">N8I77_010850</name>
</gene>
<feature type="compositionally biased region" description="Basic residues" evidence="1">
    <location>
        <begin position="460"/>
        <end position="471"/>
    </location>
</feature>
<evidence type="ECO:0000256" key="1">
    <source>
        <dbReference type="SAM" id="MobiDB-lite"/>
    </source>
</evidence>
<comment type="caution">
    <text evidence="2">The sequence shown here is derived from an EMBL/GenBank/DDBJ whole genome shotgun (WGS) entry which is preliminary data.</text>
</comment>
<dbReference type="EMBL" id="JAUJFL010000006">
    <property type="protein sequence ID" value="KAK2601396.1"/>
    <property type="molecule type" value="Genomic_DNA"/>
</dbReference>
<feature type="region of interest" description="Disordered" evidence="1">
    <location>
        <begin position="371"/>
        <end position="402"/>
    </location>
</feature>
<proteinExistence type="predicted"/>
<evidence type="ECO:0000313" key="3">
    <source>
        <dbReference type="Proteomes" id="UP001265746"/>
    </source>
</evidence>
<feature type="compositionally biased region" description="Pro residues" evidence="1">
    <location>
        <begin position="388"/>
        <end position="398"/>
    </location>
</feature>
<keyword evidence="3" id="KW-1185">Reference proteome</keyword>
<dbReference type="AlphaFoldDB" id="A0AAD9S9D6"/>
<dbReference type="Proteomes" id="UP001265746">
    <property type="component" value="Unassembled WGS sequence"/>
</dbReference>
<name>A0AAD9S9D6_PHOAM</name>
<evidence type="ECO:0000313" key="2">
    <source>
        <dbReference type="EMBL" id="KAK2601396.1"/>
    </source>
</evidence>
<reference evidence="2" key="1">
    <citation type="submission" date="2023-06" db="EMBL/GenBank/DDBJ databases">
        <authorList>
            <person name="Noh H."/>
        </authorList>
    </citation>
    <scope>NUCLEOTIDE SEQUENCE</scope>
    <source>
        <strain evidence="2">DUCC20226</strain>
    </source>
</reference>
<sequence length="471" mass="53134">MPPKQRPGRKPFEHDELVNFKITKDRTQSNVLEQVDLIQEHMEVAERNFDVILAAAVKVSKVFSNFNRITTFDLGSIINLVQDLRTIFRLLRSRLSRQFPGIIIRRQSAAPGEQIPERIRHNVYTCLCPLTVLLQIVAQCLSDLKVRVPQDVGNNAWGTIQPLYRLLVHMEKSLSTTTGVAEGQPAEHIGLALCIMLHERNSRYLVTSTAPRYGALKALDTYARSLRIGYMNRMRASLSEEARKRVQSLETYSESVKSERDATLRAKKQWNGAPTATLTTPETIMGHNAAFRTTGDYMTACLLDHLRFQFGRIETATSAEKAQRPDKRAVSGTTSCAEWELYITLLHSPDPDRPHASQCVAVTYGIPKAKTWETNKVNQRPPTTTHHPPNPTPLPKLPRPTAQRVGIDKSSTFANYSQPTHHPAAGQYITKMQTPPQRPYPQANHAQTPRPAHYQNPPQPKKKKKSRGCCF</sequence>